<comment type="caution">
    <text evidence="1">The sequence shown here is derived from an EMBL/GenBank/DDBJ whole genome shotgun (WGS) entry which is preliminary data.</text>
</comment>
<proteinExistence type="predicted"/>
<protein>
    <submittedName>
        <fullName evidence="1">Potassium channel</fullName>
    </submittedName>
</protein>
<dbReference type="Proteomes" id="UP001139981">
    <property type="component" value="Unassembled WGS sequence"/>
</dbReference>
<reference evidence="1" key="1">
    <citation type="submission" date="2022-07" db="EMBL/GenBank/DDBJ databases">
        <title>Phylogenomic reconstructions and comparative analyses of Kickxellomycotina fungi.</title>
        <authorList>
            <person name="Reynolds N.K."/>
            <person name="Stajich J.E."/>
            <person name="Barry K."/>
            <person name="Grigoriev I.V."/>
            <person name="Crous P."/>
            <person name="Smith M.E."/>
        </authorList>
    </citation>
    <scope>NUCLEOTIDE SEQUENCE</scope>
    <source>
        <strain evidence="1">CBS 190363</strain>
    </source>
</reference>
<keyword evidence="1" id="KW-0813">Transport</keyword>
<accession>A0ACC1M5V7</accession>
<keyword evidence="1" id="KW-0407">Ion channel</keyword>
<evidence type="ECO:0000313" key="1">
    <source>
        <dbReference type="EMBL" id="KAJ2897362.1"/>
    </source>
</evidence>
<keyword evidence="1" id="KW-0406">Ion transport</keyword>
<keyword evidence="2" id="KW-1185">Reference proteome</keyword>
<gene>
    <name evidence="1" type="primary">TOK1</name>
    <name evidence="1" type="ORF">IWW38_001746</name>
</gene>
<organism evidence="1 2">
    <name type="scientific">Coemansia aciculifera</name>
    <dbReference type="NCBI Taxonomy" id="417176"/>
    <lineage>
        <taxon>Eukaryota</taxon>
        <taxon>Fungi</taxon>
        <taxon>Fungi incertae sedis</taxon>
        <taxon>Zoopagomycota</taxon>
        <taxon>Kickxellomycotina</taxon>
        <taxon>Kickxellomycetes</taxon>
        <taxon>Kickxellales</taxon>
        <taxon>Kickxellaceae</taxon>
        <taxon>Coemansia</taxon>
    </lineage>
</organism>
<name>A0ACC1M5V7_9FUNG</name>
<dbReference type="EMBL" id="JANBVB010000124">
    <property type="protein sequence ID" value="KAJ2897362.1"/>
    <property type="molecule type" value="Genomic_DNA"/>
</dbReference>
<evidence type="ECO:0000313" key="2">
    <source>
        <dbReference type="Proteomes" id="UP001139981"/>
    </source>
</evidence>
<feature type="non-terminal residue" evidence="1">
    <location>
        <position position="655"/>
    </location>
</feature>
<sequence length="655" mass="72708">MHGTREPSLGSSRDLEQNAGDHNIDQSAAEDSEEHEYDGDENVSSSEDTSDDDEGSPDDTWNPVVTFAESRSTNPPSRLGRPSRMRLGHPRTTKSHSALERLRQDLYSTLEPSPSANAQSGAMPESSSPRSDSLQPDELAMPPLHNIASHWLATTGNYDTTHSAGPHGSRYVHSRWNFETSDDESVPAISHLAGVDMSVIEPGGNRNGRTMSAHGPLDLSSASPDDGSESPDHMHHLPRIATMTSAKEKDGGDMETGIDDLPPMRLGREITNDLRNIQLTFSNQPPREEVHSVNPLKHLIRSRHNFRALVTYGGYLFPINILLNVILLGRGWLAVGQPDTSGNQPTVDNPVGYLVTSVISLALIICSGVSFILRCIEFDVVITTMTSIVANFINAVLILAIAIMYVKIEKPKHPEARLTGEYYCSYAGAVVALINALLLLLDVLITPGFRYRGSGMSRQQRLLQFNIIVVVVWIGFGGYAWSKIENWDTISSVMFCMVSVTTIGFGNKSPTKTYSRALQMIYGPIGILMFGLMLLHTRNVVIQITKSKFSQAKRGLEARRRRIEQDATLSHVKRRLAARPEQKSWHSVVTDFLSRVFLPHERRARIGIPHWLRKKLDEEKDEKGDVQVQNAVIESSDRRRSTLHDRFSGLEDGRG</sequence>